<feature type="domain" description="TACO1/YebC-like second and third" evidence="1">
    <location>
        <begin position="15"/>
        <end position="46"/>
    </location>
</feature>
<dbReference type="EMBL" id="CAADGD010000028">
    <property type="protein sequence ID" value="VFK70389.1"/>
    <property type="molecule type" value="Genomic_DNA"/>
</dbReference>
<accession>A0A451AWG3</accession>
<evidence type="ECO:0000259" key="1">
    <source>
        <dbReference type="Pfam" id="PF01709"/>
    </source>
</evidence>
<evidence type="ECO:0000313" key="3">
    <source>
        <dbReference type="EMBL" id="VFK70389.1"/>
    </source>
</evidence>
<dbReference type="Gene3D" id="3.30.70.980">
    <property type="match status" value="1"/>
</dbReference>
<proteinExistence type="predicted"/>
<organism evidence="3">
    <name type="scientific">Candidatus Kentrum sp. UNK</name>
    <dbReference type="NCBI Taxonomy" id="2126344"/>
    <lineage>
        <taxon>Bacteria</taxon>
        <taxon>Pseudomonadati</taxon>
        <taxon>Pseudomonadota</taxon>
        <taxon>Gammaproteobacteria</taxon>
        <taxon>Candidatus Kentrum</taxon>
    </lineage>
</organism>
<dbReference type="SUPFAM" id="SSF75625">
    <property type="entry name" value="YebC-like"/>
    <property type="match status" value="1"/>
</dbReference>
<sequence length="57" mass="6318">MCLGASSSVGKTGRNVSLDLDDARRIARLLEMLEDLDDVQQVYSNADIFEEVMAQLD</sequence>
<dbReference type="Pfam" id="PF01709">
    <property type="entry name" value="Transcrip_reg"/>
    <property type="match status" value="1"/>
</dbReference>
<dbReference type="InterPro" id="IPR048300">
    <property type="entry name" value="TACO1_YebC-like_2nd/3rd_dom"/>
</dbReference>
<dbReference type="InterPro" id="IPR029072">
    <property type="entry name" value="YebC-like"/>
</dbReference>
<dbReference type="EMBL" id="CAADFZ010000023">
    <property type="protein sequence ID" value="VFK62267.1"/>
    <property type="molecule type" value="Genomic_DNA"/>
</dbReference>
<dbReference type="InterPro" id="IPR026564">
    <property type="entry name" value="Transcrip_reg_TACO1-like_dom3"/>
</dbReference>
<dbReference type="AlphaFoldDB" id="A0A451AWG3"/>
<protein>
    <submittedName>
        <fullName evidence="3">Transcriptional regulator</fullName>
    </submittedName>
</protein>
<gene>
    <name evidence="2" type="ORF">BECKUNK1418G_GA0071005_10239</name>
    <name evidence="3" type="ORF">BECKUNK1418H_GA0071006_10289</name>
</gene>
<name>A0A451AWG3_9GAMM</name>
<reference evidence="3" key="1">
    <citation type="submission" date="2019-02" db="EMBL/GenBank/DDBJ databases">
        <authorList>
            <person name="Gruber-Vodicka R. H."/>
            <person name="Seah K. B. B."/>
        </authorList>
    </citation>
    <scope>NUCLEOTIDE SEQUENCE</scope>
    <source>
        <strain evidence="3">BECK_BY19</strain>
        <strain evidence="2">BECK_BY8</strain>
    </source>
</reference>
<evidence type="ECO:0000313" key="2">
    <source>
        <dbReference type="EMBL" id="VFK62267.1"/>
    </source>
</evidence>